<accession>A0A834VC39</accession>
<evidence type="ECO:0000256" key="4">
    <source>
        <dbReference type="ARBA" id="ARBA00010617"/>
    </source>
</evidence>
<keyword evidence="5 14" id="KW-0349">Heme</keyword>
<dbReference type="PRINTS" id="PR00463">
    <property type="entry name" value="EP450I"/>
</dbReference>
<evidence type="ECO:0000256" key="5">
    <source>
        <dbReference type="ARBA" id="ARBA00022617"/>
    </source>
</evidence>
<evidence type="ECO:0000313" key="19">
    <source>
        <dbReference type="Proteomes" id="UP000070412"/>
    </source>
</evidence>
<evidence type="ECO:0000256" key="3">
    <source>
        <dbReference type="ARBA" id="ARBA00004406"/>
    </source>
</evidence>
<evidence type="ECO:0000256" key="7">
    <source>
        <dbReference type="ARBA" id="ARBA00022824"/>
    </source>
</evidence>
<dbReference type="InterPro" id="IPR017972">
    <property type="entry name" value="Cyt_P450_CS"/>
</dbReference>
<feature type="binding site" description="axial binding residue" evidence="14">
    <location>
        <position position="478"/>
    </location>
    <ligand>
        <name>heme</name>
        <dbReference type="ChEBI" id="CHEBI:30413"/>
    </ligand>
    <ligandPart>
        <name>Fe</name>
        <dbReference type="ChEBI" id="CHEBI:18248"/>
    </ligandPart>
</feature>
<evidence type="ECO:0000256" key="14">
    <source>
        <dbReference type="PIRSR" id="PIRSR602401-1"/>
    </source>
</evidence>
<evidence type="ECO:0000256" key="12">
    <source>
        <dbReference type="ARBA" id="ARBA00023136"/>
    </source>
</evidence>
<dbReference type="GO" id="GO:0016705">
    <property type="term" value="F:oxidoreductase activity, acting on paired donors, with incorporation or reduction of molecular oxygen"/>
    <property type="evidence" value="ECO:0007669"/>
    <property type="project" value="InterPro"/>
</dbReference>
<dbReference type="Gene3D" id="1.10.630.10">
    <property type="entry name" value="Cytochrome P450"/>
    <property type="match status" value="1"/>
</dbReference>
<sequence>MFESLEIESNVLWKILIVFVIVLFSVLYAIQNHFYGYWKRRGIVSPPVIPFFGSFFHLSKPLAIFLVENYQKYGKIHGIYQGLRPRLVVADPNIIKRIMVQDFNIFRNRGDTRNQDRIGRKNLVRARDNDWKRIRSILSPMFTTSKLKKMESSIFGCVDSFMNAIEKKSDHRQPIMIRSITGNFTMDVIAKCAFATDTNAHSDKENQFVRNAKNIFQLNLIEIIIRFMAPKFLFNFLSEMKFPFFYSKSNEFFKNLSVHLIKQRKESGGKHFDDMLQLMVDARLGKDERYEKADEFDSFQVNLGKEEIQQENELFKDVIGSKYLSEEEIVAQSVVFFLAGYETTATTMAFCCYELAMNQDIQQKLFDEIQSVLDDGKSLNYSSVMTLPYLDAVLSETLRKYPPALALGREAAEDYYIKEYDITVEKNNDVMIPVYAIHHDPEYYPDPERYDPERFMPENRHKLVPYTYLPFGGGPRNCIGMRFALTEAKLGIANLIKSFRLVRIPETSAPLKITKSFILLTTEPIHIGIEKRAA</sequence>
<dbReference type="GO" id="GO:0008395">
    <property type="term" value="F:steroid hydroxylase activity"/>
    <property type="evidence" value="ECO:0007669"/>
    <property type="project" value="TreeGrafter"/>
</dbReference>
<dbReference type="InterPro" id="IPR001128">
    <property type="entry name" value="Cyt_P450"/>
</dbReference>
<organism evidence="17">
    <name type="scientific">Sarcoptes scabiei</name>
    <name type="common">Itch mite</name>
    <name type="synonym">Acarus scabiei</name>
    <dbReference type="NCBI Taxonomy" id="52283"/>
    <lineage>
        <taxon>Eukaryota</taxon>
        <taxon>Metazoa</taxon>
        <taxon>Ecdysozoa</taxon>
        <taxon>Arthropoda</taxon>
        <taxon>Chelicerata</taxon>
        <taxon>Arachnida</taxon>
        <taxon>Acari</taxon>
        <taxon>Acariformes</taxon>
        <taxon>Sarcoptiformes</taxon>
        <taxon>Astigmata</taxon>
        <taxon>Psoroptidia</taxon>
        <taxon>Sarcoptoidea</taxon>
        <taxon>Sarcoptidae</taxon>
        <taxon>Sarcoptinae</taxon>
        <taxon>Sarcoptes</taxon>
    </lineage>
</organism>
<dbReference type="Pfam" id="PF00067">
    <property type="entry name" value="p450"/>
    <property type="match status" value="1"/>
</dbReference>
<evidence type="ECO:0000256" key="6">
    <source>
        <dbReference type="ARBA" id="ARBA00022723"/>
    </source>
</evidence>
<evidence type="ECO:0000256" key="9">
    <source>
        <dbReference type="ARBA" id="ARBA00023002"/>
    </source>
</evidence>
<evidence type="ECO:0000313" key="18">
    <source>
        <dbReference type="EnsemblMetazoa" id="KAF7492042.1"/>
    </source>
</evidence>
<evidence type="ECO:0000256" key="2">
    <source>
        <dbReference type="ARBA" id="ARBA00004174"/>
    </source>
</evidence>
<evidence type="ECO:0000256" key="8">
    <source>
        <dbReference type="ARBA" id="ARBA00022848"/>
    </source>
</evidence>
<keyword evidence="9 15" id="KW-0560">Oxidoreductase</keyword>
<dbReference type="AlphaFoldDB" id="A0A834VC39"/>
<dbReference type="FunFam" id="1.10.630.10:FF:000042">
    <property type="entry name" value="Cytochrome P450"/>
    <property type="match status" value="1"/>
</dbReference>
<gene>
    <name evidence="17" type="ORF">SSS_6906</name>
</gene>
<keyword evidence="7" id="KW-0256">Endoplasmic reticulum</keyword>
<dbReference type="Proteomes" id="UP000070412">
    <property type="component" value="Unassembled WGS sequence"/>
</dbReference>
<keyword evidence="8" id="KW-0492">Microsome</keyword>
<comment type="cofactor">
    <cofactor evidence="1 14">
        <name>heme</name>
        <dbReference type="ChEBI" id="CHEBI:30413"/>
    </cofactor>
</comment>
<reference evidence="17" key="2">
    <citation type="submission" date="2020-01" db="EMBL/GenBank/DDBJ databases">
        <authorList>
            <person name="Korhonen P.K.K."/>
            <person name="Guangxu M.G."/>
            <person name="Wang T.W."/>
            <person name="Stroehlein A.J.S."/>
            <person name="Young N.D."/>
            <person name="Ang C.-S.A."/>
            <person name="Fernando D.W.F."/>
            <person name="Lu H.L."/>
            <person name="Taylor S.T."/>
            <person name="Ehtesham M.E.M."/>
            <person name="Najaraj S.H.N."/>
            <person name="Harsha G.H.G."/>
            <person name="Madugundu A.M."/>
            <person name="Renuse S.R."/>
            <person name="Holt D.H."/>
            <person name="Pandey A.P."/>
            <person name="Papenfuss A.P."/>
            <person name="Gasser R.B.G."/>
            <person name="Fischer K.F."/>
        </authorList>
    </citation>
    <scope>NUCLEOTIDE SEQUENCE</scope>
    <source>
        <strain evidence="17">SSS_KF_BRIS2020</strain>
    </source>
</reference>
<dbReference type="GO" id="GO:0020037">
    <property type="term" value="F:heme binding"/>
    <property type="evidence" value="ECO:0007669"/>
    <property type="project" value="InterPro"/>
</dbReference>
<reference evidence="18" key="3">
    <citation type="submission" date="2022-06" db="UniProtKB">
        <authorList>
            <consortium name="EnsemblMetazoa"/>
        </authorList>
    </citation>
    <scope>IDENTIFICATION</scope>
</reference>
<keyword evidence="10 14" id="KW-0408">Iron</keyword>
<proteinExistence type="inferred from homology"/>
<keyword evidence="16" id="KW-1133">Transmembrane helix</keyword>
<evidence type="ECO:0000256" key="15">
    <source>
        <dbReference type="RuleBase" id="RU000461"/>
    </source>
</evidence>
<reference evidence="19" key="1">
    <citation type="journal article" date="2020" name="PLoS Negl. Trop. Dis.">
        <title>High-quality nuclear genome for Sarcoptes scabiei-A critical resource for a neglected parasite.</title>
        <authorList>
            <person name="Korhonen P.K."/>
            <person name="Gasser R.B."/>
            <person name="Ma G."/>
            <person name="Wang T."/>
            <person name="Stroehlein A.J."/>
            <person name="Young N.D."/>
            <person name="Ang C.S."/>
            <person name="Fernando D.D."/>
            <person name="Lu H.C."/>
            <person name="Taylor S."/>
            <person name="Reynolds S.L."/>
            <person name="Mofiz E."/>
            <person name="Najaraj S.H."/>
            <person name="Gowda H."/>
            <person name="Madugundu A."/>
            <person name="Renuse S."/>
            <person name="Holt D."/>
            <person name="Pandey A."/>
            <person name="Papenfuss A.T."/>
            <person name="Fischer K."/>
        </authorList>
    </citation>
    <scope>NUCLEOTIDE SEQUENCE [LARGE SCALE GENOMIC DNA]</scope>
</reference>
<dbReference type="PANTHER" id="PTHR24302:SF15">
    <property type="entry name" value="FATTY-ACID PEROXYGENASE"/>
    <property type="match status" value="1"/>
</dbReference>
<evidence type="ECO:0000256" key="10">
    <source>
        <dbReference type="ARBA" id="ARBA00023004"/>
    </source>
</evidence>
<dbReference type="CDD" id="cd11055">
    <property type="entry name" value="CYP3A-like"/>
    <property type="match status" value="1"/>
</dbReference>
<dbReference type="InterPro" id="IPR002401">
    <property type="entry name" value="Cyt_P450_E_grp-I"/>
</dbReference>
<name>A0A834VC39_SARSC</name>
<comment type="subcellular location">
    <subcellularLocation>
        <location evidence="3">Endoplasmic reticulum membrane</location>
        <topology evidence="3">Peripheral membrane protein</topology>
    </subcellularLocation>
    <subcellularLocation>
        <location evidence="2">Microsome membrane</location>
        <topology evidence="2">Peripheral membrane protein</topology>
    </subcellularLocation>
</comment>
<dbReference type="PRINTS" id="PR00385">
    <property type="entry name" value="P450"/>
</dbReference>
<dbReference type="SUPFAM" id="SSF48264">
    <property type="entry name" value="Cytochrome P450"/>
    <property type="match status" value="1"/>
</dbReference>
<dbReference type="OrthoDB" id="6428965at2759"/>
<dbReference type="EMBL" id="WVUK01000057">
    <property type="protein sequence ID" value="KAF7492042.1"/>
    <property type="molecule type" value="Genomic_DNA"/>
</dbReference>
<protein>
    <submittedName>
        <fullName evidence="17">Cytochrome P450 3A11</fullName>
    </submittedName>
</protein>
<evidence type="ECO:0000256" key="1">
    <source>
        <dbReference type="ARBA" id="ARBA00001971"/>
    </source>
</evidence>
<dbReference type="PANTHER" id="PTHR24302">
    <property type="entry name" value="CYTOCHROME P450 FAMILY 3"/>
    <property type="match status" value="1"/>
</dbReference>
<keyword evidence="6 14" id="KW-0479">Metal-binding</keyword>
<dbReference type="EnsemblMetazoa" id="SSS_6906s_mrna">
    <property type="protein sequence ID" value="KAF7492042.1"/>
    <property type="gene ID" value="SSS_6906"/>
</dbReference>
<evidence type="ECO:0000256" key="11">
    <source>
        <dbReference type="ARBA" id="ARBA00023033"/>
    </source>
</evidence>
<keyword evidence="11 15" id="KW-0503">Monooxygenase</keyword>
<keyword evidence="12 16" id="KW-0472">Membrane</keyword>
<dbReference type="GO" id="GO:0005506">
    <property type="term" value="F:iron ion binding"/>
    <property type="evidence" value="ECO:0007669"/>
    <property type="project" value="InterPro"/>
</dbReference>
<keyword evidence="19" id="KW-1185">Reference proteome</keyword>
<keyword evidence="16" id="KW-0812">Transmembrane</keyword>
<dbReference type="InterPro" id="IPR050705">
    <property type="entry name" value="Cytochrome_P450_3A"/>
</dbReference>
<evidence type="ECO:0000256" key="13">
    <source>
        <dbReference type="ARBA" id="ARBA00043906"/>
    </source>
</evidence>
<feature type="transmembrane region" description="Helical" evidence="16">
    <location>
        <begin position="12"/>
        <end position="30"/>
    </location>
</feature>
<dbReference type="GO" id="GO:0005789">
    <property type="term" value="C:endoplasmic reticulum membrane"/>
    <property type="evidence" value="ECO:0007669"/>
    <property type="project" value="UniProtKB-SubCell"/>
</dbReference>
<dbReference type="PROSITE" id="PS00086">
    <property type="entry name" value="CYTOCHROME_P450"/>
    <property type="match status" value="1"/>
</dbReference>
<evidence type="ECO:0000313" key="17">
    <source>
        <dbReference type="EMBL" id="KAF7492042.1"/>
    </source>
</evidence>
<dbReference type="InterPro" id="IPR036396">
    <property type="entry name" value="Cyt_P450_sf"/>
</dbReference>
<comment type="function">
    <text evidence="13">Cytochromes P450 are a group of heme-thiolate monooxygenases. They oxidize a variety of structurally unrelated compounds, including steroids, fatty acids, and xenobiotics.</text>
</comment>
<evidence type="ECO:0000256" key="16">
    <source>
        <dbReference type="SAM" id="Phobius"/>
    </source>
</evidence>
<comment type="similarity">
    <text evidence="4 15">Belongs to the cytochrome P450 family.</text>
</comment>